<proteinExistence type="inferred from homology"/>
<evidence type="ECO:0000313" key="14">
    <source>
        <dbReference type="EMBL" id="ORY88496.1"/>
    </source>
</evidence>
<dbReference type="Proteomes" id="UP000193467">
    <property type="component" value="Unassembled WGS sequence"/>
</dbReference>
<dbReference type="InterPro" id="IPR003613">
    <property type="entry name" value="Ubox_domain"/>
</dbReference>
<feature type="compositionally biased region" description="Low complexity" evidence="12">
    <location>
        <begin position="56"/>
        <end position="66"/>
    </location>
</feature>
<evidence type="ECO:0000256" key="1">
    <source>
        <dbReference type="ARBA" id="ARBA00000900"/>
    </source>
</evidence>
<evidence type="ECO:0000256" key="10">
    <source>
        <dbReference type="ARBA" id="ARBA00023242"/>
    </source>
</evidence>
<keyword evidence="15" id="KW-1185">Reference proteome</keyword>
<feature type="region of interest" description="Disordered" evidence="12">
    <location>
        <begin position="1"/>
        <end position="78"/>
    </location>
</feature>
<dbReference type="UniPathway" id="UPA00143"/>
<evidence type="ECO:0000313" key="15">
    <source>
        <dbReference type="Proteomes" id="UP000193467"/>
    </source>
</evidence>
<evidence type="ECO:0000256" key="12">
    <source>
        <dbReference type="SAM" id="MobiDB-lite"/>
    </source>
</evidence>
<dbReference type="Pfam" id="PF10408">
    <property type="entry name" value="Ufd2P_core"/>
    <property type="match status" value="1"/>
</dbReference>
<comment type="similarity">
    <text evidence="5">Belongs to the ubiquitin conjugation factor E4 family.</text>
</comment>
<dbReference type="GO" id="GO:0036503">
    <property type="term" value="P:ERAD pathway"/>
    <property type="evidence" value="ECO:0007669"/>
    <property type="project" value="InterPro"/>
</dbReference>
<dbReference type="FunFam" id="3.30.40.10:FF:000055">
    <property type="entry name" value="Ubiquitin conjugation factor e4 a"/>
    <property type="match status" value="1"/>
</dbReference>
<dbReference type="SUPFAM" id="SSF57850">
    <property type="entry name" value="RING/U-box"/>
    <property type="match status" value="1"/>
</dbReference>
<keyword evidence="10" id="KW-0539">Nucleus</keyword>
<dbReference type="AlphaFoldDB" id="A0A1Y2FY82"/>
<keyword evidence="11" id="KW-0175">Coiled coil</keyword>
<dbReference type="EC" id="2.3.2.27" evidence="6"/>
<feature type="domain" description="U-box" evidence="13">
    <location>
        <begin position="1015"/>
        <end position="1089"/>
    </location>
</feature>
<dbReference type="InterPro" id="IPR045132">
    <property type="entry name" value="UBE4"/>
</dbReference>
<comment type="catalytic activity">
    <reaction evidence="1">
        <text>S-ubiquitinyl-[E2 ubiquitin-conjugating enzyme]-L-cysteine + [acceptor protein]-L-lysine = [E2 ubiquitin-conjugating enzyme]-L-cysteine + N(6)-ubiquitinyl-[acceptor protein]-L-lysine.</text>
        <dbReference type="EC" id="2.3.2.27"/>
    </reaction>
</comment>
<dbReference type="GO" id="GO:0005634">
    <property type="term" value="C:nucleus"/>
    <property type="evidence" value="ECO:0007669"/>
    <property type="project" value="UniProtKB-SubCell"/>
</dbReference>
<feature type="coiled-coil region" evidence="11">
    <location>
        <begin position="561"/>
        <end position="610"/>
    </location>
</feature>
<evidence type="ECO:0000256" key="5">
    <source>
        <dbReference type="ARBA" id="ARBA00007434"/>
    </source>
</evidence>
<evidence type="ECO:0000256" key="11">
    <source>
        <dbReference type="SAM" id="Coils"/>
    </source>
</evidence>
<evidence type="ECO:0000256" key="6">
    <source>
        <dbReference type="ARBA" id="ARBA00012483"/>
    </source>
</evidence>
<dbReference type="SMART" id="SM00504">
    <property type="entry name" value="Ubox"/>
    <property type="match status" value="1"/>
</dbReference>
<dbReference type="Gene3D" id="3.30.40.10">
    <property type="entry name" value="Zinc/RING finger domain, C3HC4 (zinc finger)"/>
    <property type="match status" value="1"/>
</dbReference>
<dbReference type="EMBL" id="MCGR01000010">
    <property type="protein sequence ID" value="ORY88496.1"/>
    <property type="molecule type" value="Genomic_DNA"/>
</dbReference>
<gene>
    <name evidence="14" type="ORF">BCR35DRAFT_301649</name>
</gene>
<evidence type="ECO:0000256" key="9">
    <source>
        <dbReference type="ARBA" id="ARBA00022786"/>
    </source>
</evidence>
<dbReference type="STRING" id="106004.A0A1Y2FY82"/>
<dbReference type="GO" id="GO:0000151">
    <property type="term" value="C:ubiquitin ligase complex"/>
    <property type="evidence" value="ECO:0007669"/>
    <property type="project" value="InterPro"/>
</dbReference>
<keyword evidence="8" id="KW-0808">Transferase</keyword>
<dbReference type="FunCoup" id="A0A1Y2FY82">
    <property type="interactions" value="939"/>
</dbReference>
<comment type="subcellular location">
    <subcellularLocation>
        <location evidence="3">Cytoplasm</location>
    </subcellularLocation>
    <subcellularLocation>
        <location evidence="2">Nucleus</location>
    </subcellularLocation>
</comment>
<dbReference type="InterPro" id="IPR019474">
    <property type="entry name" value="Ub_conjug_fac_E4_core"/>
</dbReference>
<reference evidence="14 15" key="1">
    <citation type="submission" date="2016-07" db="EMBL/GenBank/DDBJ databases">
        <title>Pervasive Adenine N6-methylation of Active Genes in Fungi.</title>
        <authorList>
            <consortium name="DOE Joint Genome Institute"/>
            <person name="Mondo S.J."/>
            <person name="Dannebaum R.O."/>
            <person name="Kuo R.C."/>
            <person name="Labutti K."/>
            <person name="Haridas S."/>
            <person name="Kuo A."/>
            <person name="Salamov A."/>
            <person name="Ahrendt S.R."/>
            <person name="Lipzen A."/>
            <person name="Sullivan W."/>
            <person name="Andreopoulos W.B."/>
            <person name="Clum A."/>
            <person name="Lindquist E."/>
            <person name="Daum C."/>
            <person name="Ramamoorthy G.K."/>
            <person name="Gryganskyi A."/>
            <person name="Culley D."/>
            <person name="Magnuson J.K."/>
            <person name="James T.Y."/>
            <person name="O'Malley M.A."/>
            <person name="Stajich J.E."/>
            <person name="Spatafora J.W."/>
            <person name="Visel A."/>
            <person name="Grigoriev I.V."/>
        </authorList>
    </citation>
    <scope>NUCLEOTIDE SEQUENCE [LARGE SCALE GENOMIC DNA]</scope>
    <source>
        <strain evidence="14 15">62-1032</strain>
    </source>
</reference>
<dbReference type="GO" id="GO:0005737">
    <property type="term" value="C:cytoplasm"/>
    <property type="evidence" value="ECO:0007669"/>
    <property type="project" value="UniProtKB-SubCell"/>
</dbReference>
<name>A0A1Y2FY82_9BASI</name>
<evidence type="ECO:0000256" key="8">
    <source>
        <dbReference type="ARBA" id="ARBA00022679"/>
    </source>
</evidence>
<evidence type="ECO:0000256" key="3">
    <source>
        <dbReference type="ARBA" id="ARBA00004496"/>
    </source>
</evidence>
<dbReference type="GO" id="GO:0006511">
    <property type="term" value="P:ubiquitin-dependent protein catabolic process"/>
    <property type="evidence" value="ECO:0007669"/>
    <property type="project" value="InterPro"/>
</dbReference>
<dbReference type="OrthoDB" id="20295at2759"/>
<dbReference type="PANTHER" id="PTHR13931">
    <property type="entry name" value="UBIQUITINATION FACTOR E4"/>
    <property type="match status" value="1"/>
</dbReference>
<dbReference type="GO" id="GO:0034450">
    <property type="term" value="F:ubiquitin-ubiquitin ligase activity"/>
    <property type="evidence" value="ECO:0007669"/>
    <property type="project" value="InterPro"/>
</dbReference>
<dbReference type="PROSITE" id="PS51698">
    <property type="entry name" value="U_BOX"/>
    <property type="match status" value="1"/>
</dbReference>
<evidence type="ECO:0000256" key="7">
    <source>
        <dbReference type="ARBA" id="ARBA00022490"/>
    </source>
</evidence>
<comment type="caution">
    <text evidence="14">The sequence shown here is derived from an EMBL/GenBank/DDBJ whole genome shotgun (WGS) entry which is preliminary data.</text>
</comment>
<evidence type="ECO:0000259" key="13">
    <source>
        <dbReference type="PROSITE" id="PS51698"/>
    </source>
</evidence>
<organism evidence="14 15">
    <name type="scientific">Leucosporidium creatinivorum</name>
    <dbReference type="NCBI Taxonomy" id="106004"/>
    <lineage>
        <taxon>Eukaryota</taxon>
        <taxon>Fungi</taxon>
        <taxon>Dikarya</taxon>
        <taxon>Basidiomycota</taxon>
        <taxon>Pucciniomycotina</taxon>
        <taxon>Microbotryomycetes</taxon>
        <taxon>Leucosporidiales</taxon>
        <taxon>Leucosporidium</taxon>
    </lineage>
</organism>
<dbReference type="InParanoid" id="A0A1Y2FY82"/>
<accession>A0A1Y2FY82</accession>
<dbReference type="PANTHER" id="PTHR13931:SF2">
    <property type="entry name" value="UBIQUITIN CONJUGATION FACTOR E4 B"/>
    <property type="match status" value="1"/>
</dbReference>
<sequence length="1112" mass="123997">MDPNEPTPLSDQEKIRLKRIAKLQQQAPSPSSSPAPVPAPKPTPPPAPKPAPAPKQPVASTSSASPAPAPRGINIVPAGTTPRFAESFEAWQDAVVGRILNVTLDRDAAEASGWSVTYLKEVADEIRTEEPSLPTPLKLNSEWTDRLLLARLSLSPANMTDDPELITVVASLPADLTAFEYLGGAWKRERAERYKLSLKKNADATEYHKRLEALNQIKALLVSYIGLVLTDPSMFPQDHISNKTLGPMELEPLLITSTPLPPSSALSSTDLPSLLQDLAARFSPSAANDFEGGLEDIVGPLINALGMRLVTNRIDIGGGGQGGTGWREIVGAVQSLLEVKGVAVMAPEVKNWDVSTNPRATAPALELASLLGPFLRLTTFPDTFPEIAKAYLPDPTAMGRGNVESASASLRGTLGGLQAILFQMLNNVVRAGPKPREAVLSYFGNVLKANSKRAAMRVDPNTVSSEGFIINLHSILLSFAQPFMDAQFSKIDKIDPLFYKVSQRINIAEETKMSATQTESDEYYARPADAPAPPAPNFISEIFFLCCSYLHIGIMHTIKEHKGYRQSIRHEERQIADIEADSTWRGTPGEAAAQAQLDRLKARKEKWNSHVHAIEVQLLDPEYLTRCVGFVNLVMAWLVRMVDPNKQHPQTRVSLPMPEETPEVFRFLPEYLIEDITEFLSFTSKYAPQVLADNSQDELITFMLVFLSTPYMKNPYLKGQFVEIMYYLSQPMPRNPRGCLGDVLNFHPLALKNLMPSLVHAYVQIEITGSHTQFYDKFNIRYYITQIFKMVWSNPSHREALRLESLHLDRYVRFVNLLMNDTTYLLDDALMHLGKISEIQRAMDDKAAWESRPATERQEQEKLLRDHEGGARSDLDFGTESLRLLKRFAGETKEPFLTREIVDRLAAMLDMNLVMLAGPRCQDLKVRDMEKYKFRPKELLSDVLGIFLELAPRVEFQEAVAKDGRSYSRDLFERVQRIARKTSIRTDDELEGIKVLVEKVEAIKAAEEEDDAMGEVPDEFLDPLTYDIMRDPVLLPSSKTIIDRSTIKQHYLSDATDPFNRVPLKWEDITDAVEIKAQIDAFLAERKAKRTGGAAAVAAAEAAGDDAMKVDE</sequence>
<dbReference type="Pfam" id="PF04564">
    <property type="entry name" value="U-box"/>
    <property type="match status" value="1"/>
</dbReference>
<feature type="compositionally biased region" description="Pro residues" evidence="12">
    <location>
        <begin position="31"/>
        <end position="55"/>
    </location>
</feature>
<comment type="pathway">
    <text evidence="4">Protein modification; protein ubiquitination.</text>
</comment>
<protein>
    <recommendedName>
        <fullName evidence="6">RING-type E3 ubiquitin transferase</fullName>
        <ecNumber evidence="6">2.3.2.27</ecNumber>
    </recommendedName>
</protein>
<dbReference type="InterPro" id="IPR013083">
    <property type="entry name" value="Znf_RING/FYVE/PHD"/>
</dbReference>
<evidence type="ECO:0000256" key="2">
    <source>
        <dbReference type="ARBA" id="ARBA00004123"/>
    </source>
</evidence>
<evidence type="ECO:0000256" key="4">
    <source>
        <dbReference type="ARBA" id="ARBA00004906"/>
    </source>
</evidence>
<keyword evidence="7" id="KW-0963">Cytoplasm</keyword>
<dbReference type="GO" id="GO:0000209">
    <property type="term" value="P:protein polyubiquitination"/>
    <property type="evidence" value="ECO:0007669"/>
    <property type="project" value="TreeGrafter"/>
</dbReference>
<keyword evidence="9" id="KW-0833">Ubl conjugation pathway</keyword>
<feature type="region of interest" description="Disordered" evidence="12">
    <location>
        <begin position="847"/>
        <end position="872"/>
    </location>
</feature>